<organism evidence="2 3">
    <name type="scientific">Fructilactobacillus lindneri DSM 20690 = JCM 11027</name>
    <dbReference type="NCBI Taxonomy" id="1122148"/>
    <lineage>
        <taxon>Bacteria</taxon>
        <taxon>Bacillati</taxon>
        <taxon>Bacillota</taxon>
        <taxon>Bacilli</taxon>
        <taxon>Lactobacillales</taxon>
        <taxon>Lactobacillaceae</taxon>
        <taxon>Fructilactobacillus</taxon>
    </lineage>
</organism>
<comment type="caution">
    <text evidence="2">The sequence shown here is derived from an EMBL/GenBank/DDBJ whole genome shotgun (WGS) entry which is preliminary data.</text>
</comment>
<evidence type="ECO:0000313" key="2">
    <source>
        <dbReference type="EMBL" id="KRN78315.1"/>
    </source>
</evidence>
<dbReference type="AlphaFoldDB" id="A0A0R2JM87"/>
<evidence type="ECO:0000259" key="1">
    <source>
        <dbReference type="SMART" id="SM00382"/>
    </source>
</evidence>
<evidence type="ECO:0000313" key="3">
    <source>
        <dbReference type="Proteomes" id="UP000051565"/>
    </source>
</evidence>
<reference evidence="2 3" key="1">
    <citation type="journal article" date="2015" name="Genome Announc.">
        <title>Expanding the biotechnology potential of lactobacilli through comparative genomics of 213 strains and associated genera.</title>
        <authorList>
            <person name="Sun Z."/>
            <person name="Harris H.M."/>
            <person name="McCann A."/>
            <person name="Guo C."/>
            <person name="Argimon S."/>
            <person name="Zhang W."/>
            <person name="Yang X."/>
            <person name="Jeffery I.B."/>
            <person name="Cooney J.C."/>
            <person name="Kagawa T.F."/>
            <person name="Liu W."/>
            <person name="Song Y."/>
            <person name="Salvetti E."/>
            <person name="Wrobel A."/>
            <person name="Rasinkangas P."/>
            <person name="Parkhill J."/>
            <person name="Rea M.C."/>
            <person name="O'Sullivan O."/>
            <person name="Ritari J."/>
            <person name="Douillard F.P."/>
            <person name="Paul Ross R."/>
            <person name="Yang R."/>
            <person name="Briner A.E."/>
            <person name="Felis G.E."/>
            <person name="de Vos W.M."/>
            <person name="Barrangou R."/>
            <person name="Klaenhammer T.R."/>
            <person name="Caufield P.W."/>
            <person name="Cui Y."/>
            <person name="Zhang H."/>
            <person name="O'Toole P.W."/>
        </authorList>
    </citation>
    <scope>NUCLEOTIDE SEQUENCE [LARGE SCALE GENOMIC DNA]</scope>
    <source>
        <strain evidence="2 3">DSM 20690</strain>
    </source>
</reference>
<accession>A0A0R2JM87</accession>
<feature type="domain" description="AAA+ ATPase" evidence="1">
    <location>
        <begin position="109"/>
        <end position="256"/>
    </location>
</feature>
<dbReference type="InterPro" id="IPR002611">
    <property type="entry name" value="IstB_ATP-bd"/>
</dbReference>
<protein>
    <submittedName>
        <fullName evidence="2">DNA replication protein DnaC</fullName>
    </submittedName>
</protein>
<keyword evidence="3" id="KW-1185">Reference proteome</keyword>
<dbReference type="SMART" id="SM00382">
    <property type="entry name" value="AAA"/>
    <property type="match status" value="1"/>
</dbReference>
<dbReference type="PANTHER" id="PTHR30050">
    <property type="entry name" value="CHROMOSOMAL REPLICATION INITIATOR PROTEIN DNAA"/>
    <property type="match status" value="1"/>
</dbReference>
<dbReference type="SUPFAM" id="SSF52540">
    <property type="entry name" value="P-loop containing nucleoside triphosphate hydrolases"/>
    <property type="match status" value="1"/>
</dbReference>
<dbReference type="Gene3D" id="3.40.50.300">
    <property type="entry name" value="P-loop containing nucleotide triphosphate hydrolases"/>
    <property type="match status" value="1"/>
</dbReference>
<dbReference type="PANTHER" id="PTHR30050:SF4">
    <property type="entry name" value="ATP-BINDING PROTEIN RV3427C IN INSERTION SEQUENCE-RELATED"/>
    <property type="match status" value="1"/>
</dbReference>
<dbReference type="InterPro" id="IPR003593">
    <property type="entry name" value="AAA+_ATPase"/>
</dbReference>
<dbReference type="GO" id="GO:0005524">
    <property type="term" value="F:ATP binding"/>
    <property type="evidence" value="ECO:0007669"/>
    <property type="project" value="InterPro"/>
</dbReference>
<dbReference type="GO" id="GO:0006260">
    <property type="term" value="P:DNA replication"/>
    <property type="evidence" value="ECO:0007669"/>
    <property type="project" value="TreeGrafter"/>
</dbReference>
<dbReference type="InterPro" id="IPR027417">
    <property type="entry name" value="P-loop_NTPase"/>
</dbReference>
<dbReference type="PATRIC" id="fig|1122148.6.peg.1287"/>
<dbReference type="EMBL" id="JQBT01000035">
    <property type="protein sequence ID" value="KRN78315.1"/>
    <property type="molecule type" value="Genomic_DNA"/>
</dbReference>
<gene>
    <name evidence="2" type="ORF">IV52_GL001252</name>
</gene>
<dbReference type="CDD" id="cd00009">
    <property type="entry name" value="AAA"/>
    <property type="match status" value="1"/>
</dbReference>
<dbReference type="Proteomes" id="UP000051565">
    <property type="component" value="Unassembled WGS sequence"/>
</dbReference>
<dbReference type="Pfam" id="PF01695">
    <property type="entry name" value="IstB_IS21"/>
    <property type="match status" value="1"/>
</dbReference>
<proteinExistence type="predicted"/>
<sequence length="264" mass="30351">MVSSLPTPKKLEEFCSIHQTTRLIKGVIPGHKDKVCPACVEEARRNTNEREIEKFRNRRTYNRLYVDSVLTDEDVLECSFDNFEVTNAAQNEQLNRMKQIANLYLDKNFKGNTVLSGKAGTGKTHLAYSLLRYVNENANPKQSCLFIDFNELVSKIKGNFKSTSTIWKEETMIEQIGNADLVVLDDLGSESSFKGDNNESSDWNQRLLFNILNRRNRTIITSNLSGKEMKEIYNPKIVSRISKGTKDKSIVFDKKLKDYRSEQF</sequence>
<name>A0A0R2JM87_9LACO</name>